<dbReference type="InterPro" id="IPR008579">
    <property type="entry name" value="UGlyAH_Cupin_dom"/>
</dbReference>
<protein>
    <submittedName>
        <fullName evidence="2">Cupin domain-containing protein</fullName>
    </submittedName>
</protein>
<accession>A0ABX2QQK2</accession>
<dbReference type="Gene3D" id="2.60.120.10">
    <property type="entry name" value="Jelly Rolls"/>
    <property type="match status" value="1"/>
</dbReference>
<dbReference type="EMBL" id="JACARY010000009">
    <property type="protein sequence ID" value="NWD94058.1"/>
    <property type="molecule type" value="Genomic_DNA"/>
</dbReference>
<evidence type="ECO:0000313" key="2">
    <source>
        <dbReference type="EMBL" id="NWD94058.1"/>
    </source>
</evidence>
<evidence type="ECO:0000313" key="3">
    <source>
        <dbReference type="Proteomes" id="UP000572863"/>
    </source>
</evidence>
<feature type="domain" description="(S)-ureidoglycine aminohydrolase cupin" evidence="1">
    <location>
        <begin position="38"/>
        <end position="109"/>
    </location>
</feature>
<dbReference type="SUPFAM" id="SSF51182">
    <property type="entry name" value="RmlC-like cupins"/>
    <property type="match status" value="1"/>
</dbReference>
<gene>
    <name evidence="2" type="ORF">HX871_06495</name>
</gene>
<dbReference type="InterPro" id="IPR014710">
    <property type="entry name" value="RmlC-like_jellyroll"/>
</dbReference>
<organism evidence="2 3">
    <name type="scientific">Pseudomonas reactans</name>
    <dbReference type="NCBI Taxonomy" id="117680"/>
    <lineage>
        <taxon>Bacteria</taxon>
        <taxon>Pseudomonadati</taxon>
        <taxon>Pseudomonadota</taxon>
        <taxon>Gammaproteobacteria</taxon>
        <taxon>Pseudomonadales</taxon>
        <taxon>Pseudomonadaceae</taxon>
        <taxon>Pseudomonas</taxon>
    </lineage>
</organism>
<proteinExistence type="predicted"/>
<sequence length="129" mass="14146">MSITQFKDTLNAHLPDSSPVAVPLGEPIAVASTLSVERNDGVETGIWECTPGVWRRQIKSQEFCHFIQGRCTFTPDNGEIVHIQAGDALMLPANSTGIWDIQETVRKTYVLMLQASSCKPQDKELAACS</sequence>
<dbReference type="InterPro" id="IPR011051">
    <property type="entry name" value="RmlC_Cupin_sf"/>
</dbReference>
<dbReference type="RefSeq" id="WP_177059030.1">
    <property type="nucleotide sequence ID" value="NZ_JACARY010000009.1"/>
</dbReference>
<dbReference type="Pfam" id="PF05899">
    <property type="entry name" value="Cupin_3"/>
    <property type="match status" value="1"/>
</dbReference>
<reference evidence="2 3" key="1">
    <citation type="submission" date="2020-04" db="EMBL/GenBank/DDBJ databases">
        <title>Molecular characterization of pseudomonads from Agaricus bisporus reveal novel blotch 2 pathogens in Western Europe.</title>
        <authorList>
            <person name="Taparia T."/>
            <person name="Krijger M."/>
            <person name="Haynes E."/>
            <person name="Elpinstone J.G."/>
            <person name="Noble R."/>
            <person name="Van Der Wolf J."/>
        </authorList>
    </citation>
    <scope>NUCLEOTIDE SEQUENCE [LARGE SCALE GENOMIC DNA]</scope>
    <source>
        <strain evidence="2 3">P7774</strain>
    </source>
</reference>
<dbReference type="Proteomes" id="UP000572863">
    <property type="component" value="Unassembled WGS sequence"/>
</dbReference>
<keyword evidence="3" id="KW-1185">Reference proteome</keyword>
<dbReference type="PANTHER" id="PTHR40943:SF1">
    <property type="entry name" value="CYTOPLASMIC PROTEIN"/>
    <property type="match status" value="1"/>
</dbReference>
<dbReference type="PANTHER" id="PTHR40943">
    <property type="entry name" value="CYTOPLASMIC PROTEIN-RELATED"/>
    <property type="match status" value="1"/>
</dbReference>
<dbReference type="CDD" id="cd02227">
    <property type="entry name" value="cupin_TM1112-like"/>
    <property type="match status" value="1"/>
</dbReference>
<evidence type="ECO:0000259" key="1">
    <source>
        <dbReference type="Pfam" id="PF05899"/>
    </source>
</evidence>
<comment type="caution">
    <text evidence="2">The sequence shown here is derived from an EMBL/GenBank/DDBJ whole genome shotgun (WGS) entry which is preliminary data.</text>
</comment>
<name>A0ABX2QQK2_9PSED</name>